<dbReference type="Gramene" id="evm.model.10.822">
    <property type="protein sequence ID" value="cds.evm.model.10.822"/>
    <property type="gene ID" value="evm.TU.10.822"/>
</dbReference>
<sequence>MESCQPDEDQEEYDAWCRCNNIVISWILHAKSGEIAGSIICFRIIGYLLGHKLHGKFPNRNAKGPPLKRASANLTTGEEDKSKDNAPEKDLMSRQYEEQGMKAYKLLDLNTNKVFHSKDVYLDEHIFPYVHAGSVLVDYENFFPTLPSGNHELVSNTSPMPSLPISHNHEPVSLTPHTRTGRKINKPSYLNNYHCYLATHPSIFSSQGSLSSSCIPEWDNAMGNEIDALEKNHTWIVVTLSEDQHVIGCKWVYKIKLNVDGSIERFKARLVAKGYNQQEGVDYTDTFAPVTKLVALKLVLAERMAFKSA</sequence>
<evidence type="ECO:0000256" key="1">
    <source>
        <dbReference type="SAM" id="MobiDB-lite"/>
    </source>
</evidence>
<protein>
    <recommendedName>
        <fullName evidence="6">Reverse transcriptase Ty1/copia-type domain-containing protein</fullName>
    </recommendedName>
</protein>
<feature type="compositionally biased region" description="Basic and acidic residues" evidence="1">
    <location>
        <begin position="78"/>
        <end position="90"/>
    </location>
</feature>
<feature type="domain" description="Retroviral polymerase SH3-like" evidence="3">
    <location>
        <begin position="99"/>
        <end position="131"/>
    </location>
</feature>
<evidence type="ECO:0000313" key="4">
    <source>
        <dbReference type="EnsemblPlants" id="cds.evm.model.10.822"/>
    </source>
</evidence>
<dbReference type="InterPro" id="IPR013103">
    <property type="entry name" value="RVT_2"/>
</dbReference>
<name>A0A803QQI3_CANSA</name>
<dbReference type="EnsemblPlants" id="evm.model.10.822">
    <property type="protein sequence ID" value="cds.evm.model.10.822"/>
    <property type="gene ID" value="evm.TU.10.822"/>
</dbReference>
<evidence type="ECO:0000259" key="2">
    <source>
        <dbReference type="Pfam" id="PF07727"/>
    </source>
</evidence>
<dbReference type="InterPro" id="IPR057670">
    <property type="entry name" value="SH3_retrovirus"/>
</dbReference>
<accession>A0A803QQI3</accession>
<organism evidence="4 5">
    <name type="scientific">Cannabis sativa</name>
    <name type="common">Hemp</name>
    <name type="synonym">Marijuana</name>
    <dbReference type="NCBI Taxonomy" id="3483"/>
    <lineage>
        <taxon>Eukaryota</taxon>
        <taxon>Viridiplantae</taxon>
        <taxon>Streptophyta</taxon>
        <taxon>Embryophyta</taxon>
        <taxon>Tracheophyta</taxon>
        <taxon>Spermatophyta</taxon>
        <taxon>Magnoliopsida</taxon>
        <taxon>eudicotyledons</taxon>
        <taxon>Gunneridae</taxon>
        <taxon>Pentapetalae</taxon>
        <taxon>rosids</taxon>
        <taxon>fabids</taxon>
        <taxon>Rosales</taxon>
        <taxon>Cannabaceae</taxon>
        <taxon>Cannabis</taxon>
    </lineage>
</organism>
<evidence type="ECO:0000259" key="3">
    <source>
        <dbReference type="Pfam" id="PF25597"/>
    </source>
</evidence>
<dbReference type="Pfam" id="PF07727">
    <property type="entry name" value="RVT_2"/>
    <property type="match status" value="1"/>
</dbReference>
<proteinExistence type="predicted"/>
<keyword evidence="5" id="KW-1185">Reference proteome</keyword>
<evidence type="ECO:0000313" key="5">
    <source>
        <dbReference type="Proteomes" id="UP000596661"/>
    </source>
</evidence>
<feature type="region of interest" description="Disordered" evidence="1">
    <location>
        <begin position="60"/>
        <end position="90"/>
    </location>
</feature>
<dbReference type="Pfam" id="PF25597">
    <property type="entry name" value="SH3_retrovirus"/>
    <property type="match status" value="1"/>
</dbReference>
<dbReference type="Proteomes" id="UP000596661">
    <property type="component" value="Unassembled WGS sequence"/>
</dbReference>
<dbReference type="AlphaFoldDB" id="A0A803QQI3"/>
<feature type="domain" description="Reverse transcriptase Ty1/copia-type" evidence="2">
    <location>
        <begin position="232"/>
        <end position="301"/>
    </location>
</feature>
<dbReference type="EMBL" id="UZAU01000811">
    <property type="status" value="NOT_ANNOTATED_CDS"/>
    <property type="molecule type" value="Genomic_DNA"/>
</dbReference>
<reference evidence="4" key="1">
    <citation type="submission" date="2021-03" db="UniProtKB">
        <authorList>
            <consortium name="EnsemblPlants"/>
        </authorList>
    </citation>
    <scope>IDENTIFICATION</scope>
</reference>
<evidence type="ECO:0008006" key="6">
    <source>
        <dbReference type="Google" id="ProtNLM"/>
    </source>
</evidence>